<evidence type="ECO:0000256" key="1">
    <source>
        <dbReference type="SAM" id="Phobius"/>
    </source>
</evidence>
<organism evidence="2 3">
    <name type="scientific">Tetracentron sinense</name>
    <name type="common">Spur-leaf</name>
    <dbReference type="NCBI Taxonomy" id="13715"/>
    <lineage>
        <taxon>Eukaryota</taxon>
        <taxon>Viridiplantae</taxon>
        <taxon>Streptophyta</taxon>
        <taxon>Embryophyta</taxon>
        <taxon>Tracheophyta</taxon>
        <taxon>Spermatophyta</taxon>
        <taxon>Magnoliopsida</taxon>
        <taxon>Trochodendrales</taxon>
        <taxon>Trochodendraceae</taxon>
        <taxon>Tetracentron</taxon>
    </lineage>
</organism>
<proteinExistence type="predicted"/>
<feature type="transmembrane region" description="Helical" evidence="1">
    <location>
        <begin position="12"/>
        <end position="32"/>
    </location>
</feature>
<dbReference type="AlphaFoldDB" id="A0A834Y969"/>
<gene>
    <name evidence="2" type="ORF">HHK36_031243</name>
</gene>
<evidence type="ECO:0000313" key="2">
    <source>
        <dbReference type="EMBL" id="KAF8377856.1"/>
    </source>
</evidence>
<keyword evidence="1" id="KW-1133">Transmembrane helix</keyword>
<dbReference type="EMBL" id="JABCRI010000024">
    <property type="protein sequence ID" value="KAF8377856.1"/>
    <property type="molecule type" value="Genomic_DNA"/>
</dbReference>
<protein>
    <submittedName>
        <fullName evidence="2">Uncharacterized protein</fullName>
    </submittedName>
</protein>
<evidence type="ECO:0000313" key="3">
    <source>
        <dbReference type="Proteomes" id="UP000655225"/>
    </source>
</evidence>
<dbReference type="PANTHER" id="PTHR36028:SF2">
    <property type="entry name" value="ATP SYNTHASE SUBUNIT E, MITOCHONDRIAL"/>
    <property type="match status" value="1"/>
</dbReference>
<dbReference type="Proteomes" id="UP000655225">
    <property type="component" value="Unassembled WGS sequence"/>
</dbReference>
<sequence>MAPPPGPYSGTSTLALVARASAFTFGIVYGSVKLKYLKVLRLFLCSHFEAIRSIRLEEEGFCVGLFCKLTLPFDTCQSSSRKLGKMLEKLNFALHVVSRGIQDILYAGVALWASPLFKGINSSDVIKDWRAVSMSFP</sequence>
<keyword evidence="1" id="KW-0472">Membrane</keyword>
<keyword evidence="1" id="KW-0812">Transmembrane</keyword>
<accession>A0A834Y969</accession>
<dbReference type="PANTHER" id="PTHR36028">
    <property type="entry name" value="OSJNBB0050O03.8 PROTEIN"/>
    <property type="match status" value="1"/>
</dbReference>
<dbReference type="OrthoDB" id="850010at2759"/>
<reference evidence="2 3" key="1">
    <citation type="submission" date="2020-04" db="EMBL/GenBank/DDBJ databases">
        <title>Plant Genome Project.</title>
        <authorList>
            <person name="Zhang R.-G."/>
        </authorList>
    </citation>
    <scope>NUCLEOTIDE SEQUENCE [LARGE SCALE GENOMIC DNA]</scope>
    <source>
        <strain evidence="2">YNK0</strain>
        <tissue evidence="2">Leaf</tissue>
    </source>
</reference>
<keyword evidence="3" id="KW-1185">Reference proteome</keyword>
<comment type="caution">
    <text evidence="2">The sequence shown here is derived from an EMBL/GenBank/DDBJ whole genome shotgun (WGS) entry which is preliminary data.</text>
</comment>
<name>A0A834Y969_TETSI</name>